<evidence type="ECO:0000259" key="3">
    <source>
        <dbReference type="Pfam" id="PF00149"/>
    </source>
</evidence>
<feature type="signal peptide" evidence="2">
    <location>
        <begin position="1"/>
        <end position="30"/>
    </location>
</feature>
<dbReference type="PANTHER" id="PTHR11575:SF24">
    <property type="entry name" value="5'-NUCLEOTIDASE"/>
    <property type="match status" value="1"/>
</dbReference>
<accession>A0A1Q9LHC4</accession>
<name>A0A1Q9LHC4_9PSEU</name>
<organism evidence="5 6">
    <name type="scientific">Actinokineospora bangkokensis</name>
    <dbReference type="NCBI Taxonomy" id="1193682"/>
    <lineage>
        <taxon>Bacteria</taxon>
        <taxon>Bacillati</taxon>
        <taxon>Actinomycetota</taxon>
        <taxon>Actinomycetes</taxon>
        <taxon>Pseudonocardiales</taxon>
        <taxon>Pseudonocardiaceae</taxon>
        <taxon>Actinokineospora</taxon>
    </lineage>
</organism>
<gene>
    <name evidence="5" type="ORF">BJP25_00810</name>
</gene>
<dbReference type="Gene3D" id="3.60.21.10">
    <property type="match status" value="1"/>
</dbReference>
<dbReference type="OrthoDB" id="1016457at2"/>
<dbReference type="InterPro" id="IPR008334">
    <property type="entry name" value="5'-Nucleotdase_C"/>
</dbReference>
<dbReference type="GO" id="GO:0008253">
    <property type="term" value="F:5'-nucleotidase activity"/>
    <property type="evidence" value="ECO:0007669"/>
    <property type="project" value="TreeGrafter"/>
</dbReference>
<dbReference type="InterPro" id="IPR036907">
    <property type="entry name" value="5'-Nucleotdase_C_sf"/>
</dbReference>
<dbReference type="InterPro" id="IPR006179">
    <property type="entry name" value="5_nucleotidase/apyrase"/>
</dbReference>
<dbReference type="AlphaFoldDB" id="A0A1Q9LHC4"/>
<sequence>MTSTRLATRIAALATATLAAAALGSTVAQATPAPAKTVDLRLISFNDFHGNLTPPAGSSGRVTLSNGSTVDAGGAAFLATHAKQLRAEVKNSLLLSTGDNIGASPLNSALFHDEPTIDFLNQIGVQASVIGNHEFDEGYRELLRMQFGGCHPTDGCVFRPTFDGADFPFLGANVTFTNGLPALLPFTIKVVEGVPVAVIGVTLEDLPSVVVPTAVEGFKFNDEVQTLNKTSKVLDLLGIKTQVVLLHQGDNTEGTTGPDDCKTVPGPAREIATKASASIDVFFTGHSHTQYNCVVNDPAGKPRTLIQGLSFGRLLSVVDLKIDKKTRDVVRTATVAHNEIVTRTVPADADVQALVTEATAKSAPIANRQVGTITADLVRAQNAAGESPLGDVIADAQLAATQGNGAVVAMTNPGGIRTDLVYASSPAGEGNGVVTYGETFAVQPFANIMQTITLTGADLKAVLEQQWQTDANGAPVTRFLQVSSSLHYTWSRSAAQGNRISNLTIGGTPVDPAAPYRVSVNNFLAAGGDGFTGFTKGTDLAGGPIDLDALTAYLAVNPNLAPPAADRITAVQ</sequence>
<dbReference type="PRINTS" id="PR01607">
    <property type="entry name" value="APYRASEFAMLY"/>
</dbReference>
<dbReference type="InterPro" id="IPR004843">
    <property type="entry name" value="Calcineurin-like_PHP"/>
</dbReference>
<dbReference type="SUPFAM" id="SSF55816">
    <property type="entry name" value="5'-nucleotidase (syn. UDP-sugar hydrolase), C-terminal domain"/>
    <property type="match status" value="1"/>
</dbReference>
<evidence type="ECO:0000259" key="4">
    <source>
        <dbReference type="Pfam" id="PF02872"/>
    </source>
</evidence>
<dbReference type="InterPro" id="IPR029052">
    <property type="entry name" value="Metallo-depent_PP-like"/>
</dbReference>
<dbReference type="Proteomes" id="UP000186040">
    <property type="component" value="Unassembled WGS sequence"/>
</dbReference>
<proteinExistence type="inferred from homology"/>
<keyword evidence="2" id="KW-0547">Nucleotide-binding</keyword>
<evidence type="ECO:0000313" key="6">
    <source>
        <dbReference type="Proteomes" id="UP000186040"/>
    </source>
</evidence>
<feature type="chain" id="PRO_5011828511" evidence="2">
    <location>
        <begin position="31"/>
        <end position="572"/>
    </location>
</feature>
<evidence type="ECO:0000313" key="5">
    <source>
        <dbReference type="EMBL" id="OLR91415.1"/>
    </source>
</evidence>
<reference evidence="5 6" key="1">
    <citation type="submission" date="2016-10" db="EMBL/GenBank/DDBJ databases">
        <title>The Draft Genome Sequence of Actinokineospora bangkokensis 44EHWT reveals the biosynthetic pathway of antifungal compounds Thailandins with unusual extender unit butylmalonyl-CoA.</title>
        <authorList>
            <person name="Greule A."/>
            <person name="Intra B."/>
            <person name="Flemming S."/>
            <person name="Rommel M.G."/>
            <person name="Panbangred W."/>
            <person name="Bechthold A."/>
        </authorList>
    </citation>
    <scope>NUCLEOTIDE SEQUENCE [LARGE SCALE GENOMIC DNA]</scope>
    <source>
        <strain evidence="5 6">44EHW</strain>
    </source>
</reference>
<keyword evidence="2" id="KW-0378">Hydrolase</keyword>
<keyword evidence="6" id="KW-1185">Reference proteome</keyword>
<evidence type="ECO:0000256" key="2">
    <source>
        <dbReference type="RuleBase" id="RU362119"/>
    </source>
</evidence>
<dbReference type="GO" id="GO:0008768">
    <property type="term" value="F:UDP-sugar diphosphatase activity"/>
    <property type="evidence" value="ECO:0007669"/>
    <property type="project" value="TreeGrafter"/>
</dbReference>
<evidence type="ECO:0000256" key="1">
    <source>
        <dbReference type="ARBA" id="ARBA00022729"/>
    </source>
</evidence>
<protein>
    <submittedName>
        <fullName evidence="5">Bifunctional metallophosphatase/5'-nucleotidase</fullName>
    </submittedName>
</protein>
<dbReference type="PANTHER" id="PTHR11575">
    <property type="entry name" value="5'-NUCLEOTIDASE-RELATED"/>
    <property type="match status" value="1"/>
</dbReference>
<dbReference type="Pfam" id="PF00149">
    <property type="entry name" value="Metallophos"/>
    <property type="match status" value="1"/>
</dbReference>
<comment type="caution">
    <text evidence="5">The sequence shown here is derived from an EMBL/GenBank/DDBJ whole genome shotgun (WGS) entry which is preliminary data.</text>
</comment>
<dbReference type="RefSeq" id="WP_075976812.1">
    <property type="nucleotide sequence ID" value="NZ_MKQR01000023.1"/>
</dbReference>
<dbReference type="GO" id="GO:0030288">
    <property type="term" value="C:outer membrane-bounded periplasmic space"/>
    <property type="evidence" value="ECO:0007669"/>
    <property type="project" value="TreeGrafter"/>
</dbReference>
<dbReference type="SUPFAM" id="SSF56300">
    <property type="entry name" value="Metallo-dependent phosphatases"/>
    <property type="match status" value="1"/>
</dbReference>
<keyword evidence="1 2" id="KW-0732">Signal</keyword>
<dbReference type="Gene3D" id="3.90.780.10">
    <property type="entry name" value="5'-Nucleotidase, C-terminal domain"/>
    <property type="match status" value="1"/>
</dbReference>
<dbReference type="GO" id="GO:0009166">
    <property type="term" value="P:nucleotide catabolic process"/>
    <property type="evidence" value="ECO:0007669"/>
    <property type="project" value="InterPro"/>
</dbReference>
<comment type="similarity">
    <text evidence="2">Belongs to the 5'-nucleotidase family.</text>
</comment>
<dbReference type="Pfam" id="PF02872">
    <property type="entry name" value="5_nucleotid_C"/>
    <property type="match status" value="1"/>
</dbReference>
<feature type="domain" description="Calcineurin-like phosphoesterase" evidence="3">
    <location>
        <begin position="41"/>
        <end position="289"/>
    </location>
</feature>
<feature type="domain" description="5'-Nucleotidase C-terminal" evidence="4">
    <location>
        <begin position="370"/>
        <end position="535"/>
    </location>
</feature>
<dbReference type="GO" id="GO:0000166">
    <property type="term" value="F:nucleotide binding"/>
    <property type="evidence" value="ECO:0007669"/>
    <property type="project" value="UniProtKB-KW"/>
</dbReference>
<dbReference type="EMBL" id="MKQR01000023">
    <property type="protein sequence ID" value="OLR91415.1"/>
    <property type="molecule type" value="Genomic_DNA"/>
</dbReference>
<dbReference type="STRING" id="1193682.BJP25_00810"/>